<dbReference type="EMBL" id="FOZS01000001">
    <property type="protein sequence ID" value="SFS32595.1"/>
    <property type="molecule type" value="Genomic_DNA"/>
</dbReference>
<accession>A0A1I6NXI2</accession>
<proteinExistence type="predicted"/>
<sequence length="148" mass="17040">MTDDFTSNFAATERTTSPMFEILKATKDNVVAVRMGDGTPAGYREFYDLLVEKTDEFGTVHVYEETIEWTLSTYLSHLHGVVPDLRTGSKFDIGRYATVGDSRWAKLLYYQWRAIAPVWPVSPDEMRYYGLSKRDYALDWVMSTNPTK</sequence>
<keyword evidence="2" id="KW-1185">Reference proteome</keyword>
<dbReference type="Proteomes" id="UP000199199">
    <property type="component" value="Unassembled WGS sequence"/>
</dbReference>
<dbReference type="InterPro" id="IPR036513">
    <property type="entry name" value="STAS_dom_sf"/>
</dbReference>
<evidence type="ECO:0000313" key="2">
    <source>
        <dbReference type="Proteomes" id="UP000199199"/>
    </source>
</evidence>
<protein>
    <submittedName>
        <fullName evidence="1">SpoIIAA-like</fullName>
    </submittedName>
</protein>
<gene>
    <name evidence="1" type="ORF">SAMN04488556_0179</name>
</gene>
<dbReference type="InterPro" id="IPR021866">
    <property type="entry name" value="SpoIIAA-like"/>
</dbReference>
<name>A0A1I6NXI2_9EURY</name>
<dbReference type="InterPro" id="IPR038396">
    <property type="entry name" value="SpoIIAA-like_sf"/>
</dbReference>
<evidence type="ECO:0000313" key="1">
    <source>
        <dbReference type="EMBL" id="SFS32595.1"/>
    </source>
</evidence>
<reference evidence="2" key="1">
    <citation type="submission" date="2016-10" db="EMBL/GenBank/DDBJ databases">
        <authorList>
            <person name="Varghese N."/>
            <person name="Submissions S."/>
        </authorList>
    </citation>
    <scope>NUCLEOTIDE SEQUENCE [LARGE SCALE GENOMIC DNA]</scope>
    <source>
        <strain evidence="2">DSM 22427</strain>
    </source>
</reference>
<dbReference type="Gene3D" id="3.40.50.10600">
    <property type="entry name" value="SpoIIaa-like domains"/>
    <property type="match status" value="1"/>
</dbReference>
<dbReference type="SUPFAM" id="SSF52091">
    <property type="entry name" value="SpoIIaa-like"/>
    <property type="match status" value="1"/>
</dbReference>
<organism evidence="1 2">
    <name type="scientific">Halostagnicola kamekurae</name>
    <dbReference type="NCBI Taxonomy" id="619731"/>
    <lineage>
        <taxon>Archaea</taxon>
        <taxon>Methanobacteriati</taxon>
        <taxon>Methanobacteriota</taxon>
        <taxon>Stenosarchaea group</taxon>
        <taxon>Halobacteria</taxon>
        <taxon>Halobacteriales</taxon>
        <taxon>Natrialbaceae</taxon>
        <taxon>Halostagnicola</taxon>
    </lineage>
</organism>
<dbReference type="AlphaFoldDB" id="A0A1I6NXI2"/>
<dbReference type="Pfam" id="PF11964">
    <property type="entry name" value="SpoIIAA-like"/>
    <property type="match status" value="1"/>
</dbReference>